<protein>
    <submittedName>
        <fullName evidence="2">Pimeloyl-ACP methyl ester carboxylesterase</fullName>
    </submittedName>
</protein>
<sequence>MIWLPVIGLLLLSLLFLPSVQETLRSPMTESMRRFARGSFAELSEGMTHFYWIGPERGPVAVCVHGITTPSEGLVPLAEELAKTGYRVLLYDLYGRGLSDHVSGAQDRAFFHQQLQDLLAHEGVVEDFTLIGYSAGGCIATSFAAENLPRVRQLILIASVGLHSPTSPVASFMEHRPGLRDLFLRWTYPMAARRYLRSHLTDSDTPPDVIRAQVAQTRRRGFFPSNLAAMRGILRDDFGPEHRLFHLQGLPVLAIWGGADRIIPGHVIGRLAEINRSAKQDVVEGAGHGVVYTHPQEVARVISDNIRHGLH</sequence>
<dbReference type="PRINTS" id="PR00111">
    <property type="entry name" value="ABHYDROLASE"/>
</dbReference>
<dbReference type="Gene3D" id="3.40.50.1820">
    <property type="entry name" value="alpha/beta hydrolase"/>
    <property type="match status" value="1"/>
</dbReference>
<dbReference type="InterPro" id="IPR000073">
    <property type="entry name" value="AB_hydrolase_1"/>
</dbReference>
<evidence type="ECO:0000313" key="2">
    <source>
        <dbReference type="EMBL" id="PRZ46624.1"/>
    </source>
</evidence>
<dbReference type="InterPro" id="IPR050228">
    <property type="entry name" value="Carboxylesterase_BioH"/>
</dbReference>
<feature type="domain" description="AB hydrolase-1" evidence="1">
    <location>
        <begin position="62"/>
        <end position="300"/>
    </location>
</feature>
<dbReference type="Proteomes" id="UP000237718">
    <property type="component" value="Unassembled WGS sequence"/>
</dbReference>
<dbReference type="RefSeq" id="WP_106164344.1">
    <property type="nucleotide sequence ID" value="NZ_PVUF01000009.1"/>
</dbReference>
<dbReference type="PANTHER" id="PTHR43194:SF2">
    <property type="entry name" value="PEROXISOMAL MEMBRANE PROTEIN LPX1"/>
    <property type="match status" value="1"/>
</dbReference>
<dbReference type="PANTHER" id="PTHR43194">
    <property type="entry name" value="HYDROLASE ALPHA/BETA FOLD FAMILY"/>
    <property type="match status" value="1"/>
</dbReference>
<evidence type="ECO:0000313" key="3">
    <source>
        <dbReference type="Proteomes" id="UP000237718"/>
    </source>
</evidence>
<proteinExistence type="predicted"/>
<dbReference type="InterPro" id="IPR029058">
    <property type="entry name" value="AB_hydrolase_fold"/>
</dbReference>
<evidence type="ECO:0000259" key="1">
    <source>
        <dbReference type="Pfam" id="PF12697"/>
    </source>
</evidence>
<reference evidence="2 3" key="1">
    <citation type="submission" date="2018-03" db="EMBL/GenBank/DDBJ databases">
        <title>Genomic Encyclopedia of Archaeal and Bacterial Type Strains, Phase II (KMG-II): from individual species to whole genera.</title>
        <authorList>
            <person name="Goeker M."/>
        </authorList>
    </citation>
    <scope>NUCLEOTIDE SEQUENCE [LARGE SCALE GENOMIC DNA]</scope>
    <source>
        <strain evidence="2 3">DSM 25328</strain>
    </source>
</reference>
<gene>
    <name evidence="2" type="ORF">CLV89_10937</name>
</gene>
<dbReference type="OrthoDB" id="7267294at2"/>
<dbReference type="AlphaFoldDB" id="A0A2T1ADF2"/>
<name>A0A2T1ADF2_TRISK</name>
<comment type="caution">
    <text evidence="2">The sequence shown here is derived from an EMBL/GenBank/DDBJ whole genome shotgun (WGS) entry which is preliminary data.</text>
</comment>
<dbReference type="EMBL" id="PVUF01000009">
    <property type="protein sequence ID" value="PRZ46624.1"/>
    <property type="molecule type" value="Genomic_DNA"/>
</dbReference>
<dbReference type="Pfam" id="PF12697">
    <property type="entry name" value="Abhydrolase_6"/>
    <property type="match status" value="1"/>
</dbReference>
<dbReference type="SUPFAM" id="SSF53474">
    <property type="entry name" value="alpha/beta-Hydrolases"/>
    <property type="match status" value="1"/>
</dbReference>
<organism evidence="2 3">
    <name type="scientific">Tritonibacter scottomollicae</name>
    <name type="common">Epibacterium scottomollicae</name>
    <dbReference type="NCBI Taxonomy" id="483013"/>
    <lineage>
        <taxon>Bacteria</taxon>
        <taxon>Pseudomonadati</taxon>
        <taxon>Pseudomonadota</taxon>
        <taxon>Alphaproteobacteria</taxon>
        <taxon>Rhodobacterales</taxon>
        <taxon>Paracoccaceae</taxon>
        <taxon>Tritonibacter</taxon>
    </lineage>
</organism>
<accession>A0A2T1ADF2</accession>